<evidence type="ECO:0000313" key="2">
    <source>
        <dbReference type="Proteomes" id="UP001057402"/>
    </source>
</evidence>
<name>A0ACB9R064_9MYRT</name>
<organism evidence="1 2">
    <name type="scientific">Melastoma candidum</name>
    <dbReference type="NCBI Taxonomy" id="119954"/>
    <lineage>
        <taxon>Eukaryota</taxon>
        <taxon>Viridiplantae</taxon>
        <taxon>Streptophyta</taxon>
        <taxon>Embryophyta</taxon>
        <taxon>Tracheophyta</taxon>
        <taxon>Spermatophyta</taxon>
        <taxon>Magnoliopsida</taxon>
        <taxon>eudicotyledons</taxon>
        <taxon>Gunneridae</taxon>
        <taxon>Pentapetalae</taxon>
        <taxon>rosids</taxon>
        <taxon>malvids</taxon>
        <taxon>Myrtales</taxon>
        <taxon>Melastomataceae</taxon>
        <taxon>Melastomatoideae</taxon>
        <taxon>Melastomateae</taxon>
        <taxon>Melastoma</taxon>
    </lineage>
</organism>
<dbReference type="EMBL" id="CM042883">
    <property type="protein sequence ID" value="KAI4372432.1"/>
    <property type="molecule type" value="Genomic_DNA"/>
</dbReference>
<protein>
    <submittedName>
        <fullName evidence="1">Uncharacterized protein</fullName>
    </submittedName>
</protein>
<keyword evidence="2" id="KW-1185">Reference proteome</keyword>
<gene>
    <name evidence="1" type="ORF">MLD38_010664</name>
</gene>
<comment type="caution">
    <text evidence="1">The sequence shown here is derived from an EMBL/GenBank/DDBJ whole genome shotgun (WGS) entry which is preliminary data.</text>
</comment>
<reference evidence="2" key="1">
    <citation type="journal article" date="2023" name="Front. Plant Sci.">
        <title>Chromosomal-level genome assembly of Melastoma candidum provides insights into trichome evolution.</title>
        <authorList>
            <person name="Zhong Y."/>
            <person name="Wu W."/>
            <person name="Sun C."/>
            <person name="Zou P."/>
            <person name="Liu Y."/>
            <person name="Dai S."/>
            <person name="Zhou R."/>
        </authorList>
    </citation>
    <scope>NUCLEOTIDE SEQUENCE [LARGE SCALE GENOMIC DNA]</scope>
</reference>
<proteinExistence type="predicted"/>
<sequence>MTTPSSIPLDYHLQVIRQHLFGDSSPVPCSRYTITHSTSPGFGFPEDDAGFADLCTIEQERWQTMELTSPGRIDSGDSFDFFNHEVLPLVSESLENLPASKPKPKPKRMQKPSSLKVSSPVRSGWICFGEKDQVAGVQAASNQSKCRDEDARHYRGVRQRPWGKYAAEIRDPKRKGSRVWLGTYDTAIEAARAYDRAAFKLRGSKAILNFPLEAGKNAREEVDTGDRRSSSSSWGGSARGREAKKRRRTEGTTPAEEEEEDELELQAQPGEINTGWGETDWPWTEVWDVAELSPSSAHPAASFGWQQLMVV</sequence>
<evidence type="ECO:0000313" key="1">
    <source>
        <dbReference type="EMBL" id="KAI4372432.1"/>
    </source>
</evidence>
<accession>A0ACB9R064</accession>
<dbReference type="Proteomes" id="UP001057402">
    <property type="component" value="Chromosome 4"/>
</dbReference>